<dbReference type="AlphaFoldDB" id="A0A183N2V1"/>
<name>A0A183N2V1_9TREM</name>
<sequence>MDPGFVLLGTQGVPVILRELVLPGGFNLVSPSFTVREVATEPASNDHELVEARPPWTTWKHWTAVSSYCGTLYNPVLPQWILTTCPKLFEAILTYPIIQLSHNYPCIQCLYKTILDTFLSIDEVQLNNLFGEFSNQYSCIDYLFSEYVHNLNDRITLCIQKTDAYHLQLRNVSSFIFRLFSD</sequence>
<evidence type="ECO:0000313" key="2">
    <source>
        <dbReference type="Proteomes" id="UP000277204"/>
    </source>
</evidence>
<reference evidence="1 2" key="1">
    <citation type="submission" date="2018-11" db="EMBL/GenBank/DDBJ databases">
        <authorList>
            <consortium name="Pathogen Informatics"/>
        </authorList>
    </citation>
    <scope>NUCLEOTIDE SEQUENCE [LARGE SCALE GENOMIC DNA]</scope>
    <source>
        <strain evidence="1 2">Zambia</strain>
    </source>
</reference>
<dbReference type="Proteomes" id="UP000277204">
    <property type="component" value="Unassembled WGS sequence"/>
</dbReference>
<organism evidence="1 2">
    <name type="scientific">Schistosoma margrebowiei</name>
    <dbReference type="NCBI Taxonomy" id="48269"/>
    <lineage>
        <taxon>Eukaryota</taxon>
        <taxon>Metazoa</taxon>
        <taxon>Spiralia</taxon>
        <taxon>Lophotrochozoa</taxon>
        <taxon>Platyhelminthes</taxon>
        <taxon>Trematoda</taxon>
        <taxon>Digenea</taxon>
        <taxon>Strigeidida</taxon>
        <taxon>Schistosomatoidea</taxon>
        <taxon>Schistosomatidae</taxon>
        <taxon>Schistosoma</taxon>
    </lineage>
</organism>
<dbReference type="EMBL" id="UZAI01019264">
    <property type="protein sequence ID" value="VDP44016.1"/>
    <property type="molecule type" value="Genomic_DNA"/>
</dbReference>
<gene>
    <name evidence="1" type="ORF">SMRZ_LOCUS22626</name>
</gene>
<accession>A0A183N2V1</accession>
<proteinExistence type="predicted"/>
<keyword evidence="2" id="KW-1185">Reference proteome</keyword>
<protein>
    <submittedName>
        <fullName evidence="1">Uncharacterized protein</fullName>
    </submittedName>
</protein>
<evidence type="ECO:0000313" key="1">
    <source>
        <dbReference type="EMBL" id="VDP44016.1"/>
    </source>
</evidence>